<evidence type="ECO:0000256" key="3">
    <source>
        <dbReference type="SAM" id="MobiDB-lite"/>
    </source>
</evidence>
<evidence type="ECO:0000313" key="6">
    <source>
        <dbReference type="Proteomes" id="UP000324022"/>
    </source>
</evidence>
<dbReference type="PANTHER" id="PTHR46910">
    <property type="entry name" value="TRANSCRIPTION FACTOR PDR1"/>
    <property type="match status" value="1"/>
</dbReference>
<dbReference type="PANTHER" id="PTHR46910:SF1">
    <property type="entry name" value="MISCELLANEOUS ZN(II)2CYS6 TRANSCRIPTION FACTOR (EUROFUNG)-RELATED"/>
    <property type="match status" value="1"/>
</dbReference>
<feature type="region of interest" description="Disordered" evidence="3">
    <location>
        <begin position="129"/>
        <end position="171"/>
    </location>
</feature>
<name>A0A5C3E5F6_9BASI</name>
<dbReference type="Proteomes" id="UP000324022">
    <property type="component" value="Unassembled WGS sequence"/>
</dbReference>
<dbReference type="GO" id="GO:0000981">
    <property type="term" value="F:DNA-binding transcription factor activity, RNA polymerase II-specific"/>
    <property type="evidence" value="ECO:0007669"/>
    <property type="project" value="InterPro"/>
</dbReference>
<keyword evidence="1" id="KW-0539">Nucleus</keyword>
<dbReference type="PROSITE" id="PS50048">
    <property type="entry name" value="ZN2_CY6_FUNGAL_2"/>
    <property type="match status" value="1"/>
</dbReference>
<dbReference type="SUPFAM" id="SSF57701">
    <property type="entry name" value="Zn2/Cys6 DNA-binding domain"/>
    <property type="match status" value="1"/>
</dbReference>
<accession>A0A5C3E5F6</accession>
<feature type="compositionally biased region" description="Polar residues" evidence="3">
    <location>
        <begin position="652"/>
        <end position="661"/>
    </location>
</feature>
<feature type="coiled-coil region" evidence="2">
    <location>
        <begin position="594"/>
        <end position="628"/>
    </location>
</feature>
<keyword evidence="6" id="KW-1185">Reference proteome</keyword>
<sequence length="806" mass="87773">MCFRSIAPCSPSTDSGSSSPSQPFPHLTSHPSVSTPGTVPHEGSIRKRVVRACEVCRRKKVKCNGQKPCSQCIAFAEECIYVDVKDRSAYSRRYVESLEARLAELEKTVAILSQSRTCSCQCQRREAREGPRRASDPGAGTLPRFQFHDDKKEQKLSSSLETSSSSRSSTDLCPLSASSIIAEANSTLHARYCISRQQAPLQQTALTAPEPPLELDHDFATQISFNSTSLPLPTERTFHDLLHSFATRVHPFYPIVSPSEAQSAWQQISHLPSLSTATDPAAAALIFAVMACGAQALGTEAAPTMPHLAPNSPLGFFGQSRLWIKIMGEVRHEVAETWRLIQVHALLAHFCAGRGDAWSAFRHNVKAQDLLESSALDRKNVSFQQMSVSITLVDHLVRSLAFQQQDLLPLMTTPSVPSQDSKGYGSDLFSHLFELSTLCGSSGSFGHTLFRLLHPPSESCAFESLKIHSRQQDALLQEWYCHLPIAFRTLPTPTCDATLAIGSCIAFVSLLFEQLRLHIALQHLTRRSVGRVLGEAERSDLARCMQIAGRAIQVFPTIIQHLPPGPWLALYAQSIAISGAFLALTAVRQAGCNVERLVAEVETAVAGLKKLEETMQGAADIRAQLARLVSDIKLQMRGANVKRERGEEVQRAPSSTASTEGMANKRFRAATLPQSGPPNGVSPIYRPETAPPTQQIMHGVPQQPMTQAASAPWSTTNGNNNSNSNDHGLELGIGDLANLFHDSATLFAFPGPPPPSSSNQSQQHHPGAINTSAAPGMSFDPNQEAMMAGLLQEFMDQQEQQAHQQA</sequence>
<organism evidence="5 6">
    <name type="scientific">Ustilago trichophora</name>
    <dbReference type="NCBI Taxonomy" id="86804"/>
    <lineage>
        <taxon>Eukaryota</taxon>
        <taxon>Fungi</taxon>
        <taxon>Dikarya</taxon>
        <taxon>Basidiomycota</taxon>
        <taxon>Ustilaginomycotina</taxon>
        <taxon>Ustilaginomycetes</taxon>
        <taxon>Ustilaginales</taxon>
        <taxon>Ustilaginaceae</taxon>
        <taxon>Ustilago</taxon>
    </lineage>
</organism>
<keyword evidence="2" id="KW-0175">Coiled coil</keyword>
<reference evidence="5 6" key="1">
    <citation type="submission" date="2018-03" db="EMBL/GenBank/DDBJ databases">
        <authorList>
            <person name="Guldener U."/>
        </authorList>
    </citation>
    <scope>NUCLEOTIDE SEQUENCE [LARGE SCALE GENOMIC DNA]</scope>
    <source>
        <strain evidence="5 6">NBRC100155</strain>
    </source>
</reference>
<evidence type="ECO:0000259" key="4">
    <source>
        <dbReference type="PROSITE" id="PS50048"/>
    </source>
</evidence>
<dbReference type="OrthoDB" id="39175at2759"/>
<proteinExistence type="predicted"/>
<dbReference type="InterPro" id="IPR050987">
    <property type="entry name" value="AtrR-like"/>
</dbReference>
<feature type="compositionally biased region" description="Polar residues" evidence="3">
    <location>
        <begin position="704"/>
        <end position="713"/>
    </location>
</feature>
<dbReference type="GO" id="GO:0008270">
    <property type="term" value="F:zinc ion binding"/>
    <property type="evidence" value="ECO:0007669"/>
    <property type="project" value="InterPro"/>
</dbReference>
<evidence type="ECO:0000256" key="1">
    <source>
        <dbReference type="ARBA" id="ARBA00023242"/>
    </source>
</evidence>
<feature type="region of interest" description="Disordered" evidence="3">
    <location>
        <begin position="748"/>
        <end position="786"/>
    </location>
</feature>
<evidence type="ECO:0000313" key="5">
    <source>
        <dbReference type="EMBL" id="SPO24629.1"/>
    </source>
</evidence>
<dbReference type="AlphaFoldDB" id="A0A5C3E5F6"/>
<gene>
    <name evidence="5" type="ORF">UTRI_01593_B</name>
</gene>
<feature type="compositionally biased region" description="Low complexity" evidence="3">
    <location>
        <begin position="156"/>
        <end position="171"/>
    </location>
</feature>
<feature type="compositionally biased region" description="Basic and acidic residues" evidence="3">
    <location>
        <begin position="146"/>
        <end position="155"/>
    </location>
</feature>
<feature type="compositionally biased region" description="Low complexity" evidence="3">
    <location>
        <begin position="714"/>
        <end position="725"/>
    </location>
</feature>
<feature type="region of interest" description="Disordered" evidence="3">
    <location>
        <begin position="1"/>
        <end position="42"/>
    </location>
</feature>
<feature type="region of interest" description="Disordered" evidence="3">
    <location>
        <begin position="704"/>
        <end position="726"/>
    </location>
</feature>
<feature type="region of interest" description="Disordered" evidence="3">
    <location>
        <begin position="643"/>
        <end position="663"/>
    </location>
</feature>
<feature type="domain" description="Zn(2)-C6 fungal-type" evidence="4">
    <location>
        <begin position="52"/>
        <end position="81"/>
    </location>
</feature>
<dbReference type="Gene3D" id="4.10.240.10">
    <property type="entry name" value="Zn(2)-C6 fungal-type DNA-binding domain"/>
    <property type="match status" value="1"/>
</dbReference>
<dbReference type="Pfam" id="PF00172">
    <property type="entry name" value="Zn_clus"/>
    <property type="match status" value="1"/>
</dbReference>
<dbReference type="EMBL" id="OOIN01000008">
    <property type="protein sequence ID" value="SPO24629.1"/>
    <property type="molecule type" value="Genomic_DNA"/>
</dbReference>
<dbReference type="CDD" id="cd00067">
    <property type="entry name" value="GAL4"/>
    <property type="match status" value="1"/>
</dbReference>
<protein>
    <recommendedName>
        <fullName evidence="4">Zn(2)-C6 fungal-type domain-containing protein</fullName>
    </recommendedName>
</protein>
<feature type="compositionally biased region" description="Low complexity" evidence="3">
    <location>
        <begin position="8"/>
        <end position="25"/>
    </location>
</feature>
<dbReference type="PROSITE" id="PS00463">
    <property type="entry name" value="ZN2_CY6_FUNGAL_1"/>
    <property type="match status" value="1"/>
</dbReference>
<dbReference type="CDD" id="cd12148">
    <property type="entry name" value="fungal_TF_MHR"/>
    <property type="match status" value="1"/>
</dbReference>
<dbReference type="InterPro" id="IPR001138">
    <property type="entry name" value="Zn2Cys6_DnaBD"/>
</dbReference>
<evidence type="ECO:0000256" key="2">
    <source>
        <dbReference type="SAM" id="Coils"/>
    </source>
</evidence>
<feature type="compositionally biased region" description="Low complexity" evidence="3">
    <location>
        <begin position="757"/>
        <end position="767"/>
    </location>
</feature>
<dbReference type="InterPro" id="IPR036864">
    <property type="entry name" value="Zn2-C6_fun-type_DNA-bd_sf"/>
</dbReference>
<dbReference type="SMART" id="SM00066">
    <property type="entry name" value="GAL4"/>
    <property type="match status" value="1"/>
</dbReference>